<protein>
    <submittedName>
        <fullName evidence="2">Uncharacterized protein</fullName>
    </submittedName>
</protein>
<feature type="transmembrane region" description="Helical" evidence="1">
    <location>
        <begin position="46"/>
        <end position="64"/>
    </location>
</feature>
<feature type="transmembrane region" description="Helical" evidence="1">
    <location>
        <begin position="7"/>
        <end position="26"/>
    </location>
</feature>
<organism evidence="2">
    <name type="scientific">Geobacter metallireducens</name>
    <dbReference type="NCBI Taxonomy" id="28232"/>
    <lineage>
        <taxon>Bacteria</taxon>
        <taxon>Pseudomonadati</taxon>
        <taxon>Thermodesulfobacteriota</taxon>
        <taxon>Desulfuromonadia</taxon>
        <taxon>Geobacterales</taxon>
        <taxon>Geobacteraceae</taxon>
        <taxon>Geobacter</taxon>
    </lineage>
</organism>
<gene>
    <name evidence="2" type="ORF">ENQ87_05360</name>
</gene>
<name>A0A831UBH4_GEOME</name>
<dbReference type="AlphaFoldDB" id="A0A831UBH4"/>
<keyword evidence="1" id="KW-1133">Transmembrane helix</keyword>
<keyword evidence="1" id="KW-0812">Transmembrane</keyword>
<sequence length="66" mass="7181">MDTIVNVLGILYGLTLILAAFVRNGVLEAMRVDALVMPHPTEKTRPVNLVLGLLIAGYAIYSLVTR</sequence>
<evidence type="ECO:0000256" key="1">
    <source>
        <dbReference type="SAM" id="Phobius"/>
    </source>
</evidence>
<accession>A0A831UBH4</accession>
<reference evidence="2" key="1">
    <citation type="journal article" date="2020" name="mSystems">
        <title>Genome- and Community-Level Interaction Insights into Carbon Utilization and Element Cycling Functions of Hydrothermarchaeota in Hydrothermal Sediment.</title>
        <authorList>
            <person name="Zhou Z."/>
            <person name="Liu Y."/>
            <person name="Xu W."/>
            <person name="Pan J."/>
            <person name="Luo Z.H."/>
            <person name="Li M."/>
        </authorList>
    </citation>
    <scope>NUCLEOTIDE SEQUENCE [LARGE SCALE GENOMIC DNA]</scope>
    <source>
        <strain evidence="2">SpSt-349</strain>
    </source>
</reference>
<comment type="caution">
    <text evidence="2">The sequence shown here is derived from an EMBL/GenBank/DDBJ whole genome shotgun (WGS) entry which is preliminary data.</text>
</comment>
<proteinExistence type="predicted"/>
<evidence type="ECO:0000313" key="2">
    <source>
        <dbReference type="EMBL" id="HEN41796.1"/>
    </source>
</evidence>
<dbReference type="EMBL" id="DSOV01000018">
    <property type="protein sequence ID" value="HEN41796.1"/>
    <property type="molecule type" value="Genomic_DNA"/>
</dbReference>
<keyword evidence="1" id="KW-0472">Membrane</keyword>